<evidence type="ECO:0000256" key="7">
    <source>
        <dbReference type="ARBA" id="ARBA00023033"/>
    </source>
</evidence>
<evidence type="ECO:0000256" key="8">
    <source>
        <dbReference type="SAM" id="MobiDB-lite"/>
    </source>
</evidence>
<feature type="region of interest" description="Disordered" evidence="8">
    <location>
        <begin position="403"/>
        <end position="424"/>
    </location>
</feature>
<dbReference type="GO" id="GO:0071949">
    <property type="term" value="F:FAD binding"/>
    <property type="evidence" value="ECO:0007669"/>
    <property type="project" value="InterPro"/>
</dbReference>
<dbReference type="Gene3D" id="3.50.50.60">
    <property type="entry name" value="FAD/NAD(P)-binding domain"/>
    <property type="match status" value="2"/>
</dbReference>
<evidence type="ECO:0000259" key="9">
    <source>
        <dbReference type="Pfam" id="PF01494"/>
    </source>
</evidence>
<dbReference type="OrthoDB" id="9796623at2"/>
<dbReference type="PANTHER" id="PTHR43876">
    <property type="entry name" value="UBIQUINONE BIOSYNTHESIS MONOOXYGENASE COQ6, MITOCHONDRIAL"/>
    <property type="match status" value="1"/>
</dbReference>
<dbReference type="RefSeq" id="WP_091768809.1">
    <property type="nucleotide sequence ID" value="NZ_FNHG01000006.1"/>
</dbReference>
<dbReference type="GO" id="GO:0016705">
    <property type="term" value="F:oxidoreductase activity, acting on paired donors, with incorporation or reduction of molecular oxygen"/>
    <property type="evidence" value="ECO:0007669"/>
    <property type="project" value="InterPro"/>
</dbReference>
<comment type="pathway">
    <text evidence="2">Cofactor biosynthesis; ubiquinone biosynthesis.</text>
</comment>
<evidence type="ECO:0000256" key="4">
    <source>
        <dbReference type="ARBA" id="ARBA00022630"/>
    </source>
</evidence>
<comment type="cofactor">
    <cofactor evidence="1">
        <name>FAD</name>
        <dbReference type="ChEBI" id="CHEBI:57692"/>
    </cofactor>
</comment>
<dbReference type="InterPro" id="IPR018168">
    <property type="entry name" value="Ubi_Hdrlase_CS"/>
</dbReference>
<keyword evidence="11" id="KW-1185">Reference proteome</keyword>
<evidence type="ECO:0000313" key="11">
    <source>
        <dbReference type="Proteomes" id="UP000199759"/>
    </source>
</evidence>
<dbReference type="InterPro" id="IPR051205">
    <property type="entry name" value="UbiH/COQ6_monooxygenase"/>
</dbReference>
<dbReference type="PROSITE" id="PS01304">
    <property type="entry name" value="UBIH"/>
    <property type="match status" value="1"/>
</dbReference>
<dbReference type="Pfam" id="PF01494">
    <property type="entry name" value="FAD_binding_3"/>
    <property type="match status" value="1"/>
</dbReference>
<keyword evidence="5" id="KW-0274">FAD</keyword>
<protein>
    <submittedName>
        <fullName evidence="10">2-octaprenyl-6-methoxyphenol hydroxylase</fullName>
    </submittedName>
</protein>
<dbReference type="EMBL" id="FNHG01000006">
    <property type="protein sequence ID" value="SDM17560.1"/>
    <property type="molecule type" value="Genomic_DNA"/>
</dbReference>
<keyword evidence="4" id="KW-0285">Flavoprotein</keyword>
<dbReference type="STRING" id="144026.SAMN04488568_10644"/>
<evidence type="ECO:0000256" key="6">
    <source>
        <dbReference type="ARBA" id="ARBA00023002"/>
    </source>
</evidence>
<feature type="domain" description="FAD-binding" evidence="9">
    <location>
        <begin position="10"/>
        <end position="330"/>
    </location>
</feature>
<dbReference type="InterPro" id="IPR036188">
    <property type="entry name" value="FAD/NAD-bd_sf"/>
</dbReference>
<comment type="similarity">
    <text evidence="3">Belongs to the UbiH/COQ6 family.</text>
</comment>
<accession>A0A1G9R363</accession>
<dbReference type="GO" id="GO:0004497">
    <property type="term" value="F:monooxygenase activity"/>
    <property type="evidence" value="ECO:0007669"/>
    <property type="project" value="UniProtKB-KW"/>
</dbReference>
<evidence type="ECO:0000256" key="2">
    <source>
        <dbReference type="ARBA" id="ARBA00004749"/>
    </source>
</evidence>
<gene>
    <name evidence="10" type="ORF">SAMN04488568_10644</name>
</gene>
<evidence type="ECO:0000256" key="3">
    <source>
        <dbReference type="ARBA" id="ARBA00005349"/>
    </source>
</evidence>
<proteinExistence type="inferred from homology"/>
<evidence type="ECO:0000313" key="10">
    <source>
        <dbReference type="EMBL" id="SDM17560.1"/>
    </source>
</evidence>
<dbReference type="Proteomes" id="UP000199759">
    <property type="component" value="Unassembled WGS sequence"/>
</dbReference>
<keyword evidence="6" id="KW-0560">Oxidoreductase</keyword>
<dbReference type="UniPathway" id="UPA00232"/>
<dbReference type="InterPro" id="IPR002938">
    <property type="entry name" value="FAD-bd"/>
</dbReference>
<evidence type="ECO:0000256" key="5">
    <source>
        <dbReference type="ARBA" id="ARBA00022827"/>
    </source>
</evidence>
<dbReference type="FunFam" id="3.50.50.60:FF:000021">
    <property type="entry name" value="Ubiquinone biosynthesis monooxygenase COQ6"/>
    <property type="match status" value="1"/>
</dbReference>
<dbReference type="AlphaFoldDB" id="A0A1G9R363"/>
<evidence type="ECO:0000256" key="1">
    <source>
        <dbReference type="ARBA" id="ARBA00001974"/>
    </source>
</evidence>
<dbReference type="GO" id="GO:0006744">
    <property type="term" value="P:ubiquinone biosynthetic process"/>
    <property type="evidence" value="ECO:0007669"/>
    <property type="project" value="UniProtKB-UniPathway"/>
</dbReference>
<dbReference type="InterPro" id="IPR010971">
    <property type="entry name" value="UbiH/COQ6"/>
</dbReference>
<organism evidence="10 11">
    <name type="scientific">Maricaulis salignorans</name>
    <dbReference type="NCBI Taxonomy" id="144026"/>
    <lineage>
        <taxon>Bacteria</taxon>
        <taxon>Pseudomonadati</taxon>
        <taxon>Pseudomonadota</taxon>
        <taxon>Alphaproteobacteria</taxon>
        <taxon>Maricaulales</taxon>
        <taxon>Maricaulaceae</taxon>
        <taxon>Maricaulis</taxon>
    </lineage>
</organism>
<dbReference type="NCBIfam" id="TIGR01988">
    <property type="entry name" value="Ubi-OHases"/>
    <property type="match status" value="1"/>
</dbReference>
<dbReference type="GO" id="GO:0110142">
    <property type="term" value="C:ubiquinone biosynthesis complex"/>
    <property type="evidence" value="ECO:0007669"/>
    <property type="project" value="UniProtKB-ARBA"/>
</dbReference>
<sequence length="424" mass="46151">MSEHNFFDGDAIIVGGGLAGLTLALAMDQAGLRVAVVDTLPIDTQLAPEFDGRASALAFTSWRLFEALGIADDLRPYTTRIEHIMVCDGRPYGGTRPGGPGPHSLHFDRREISEGPEGEPLGWMAENRHTRMVLARAVLARPNIISIAPAMAERYEARPDGVDVLLADGRRLSGKLLVACDGKFSRIRAQARIRSVGWNYGQKGLVATVRHAEPHNGVAYEYFLPSGPFAILPLPDNRASLVWTEPSDVADALQAADADVFQQELENRFGDFLGELRPEGPRWAYPLGLKFSEDFCAERIAFVGDAARGIHPLAGQGFNLGIRDAAALAEVCGEAKRVGLDIGALTTLRRYEGWRKFDSASLAAGTDIFNRLFSNDIEPLRQLRGIGLSIVNQIGPARRFFMRQAGGDTGEPPKLLRGKRLDAA</sequence>
<dbReference type="PRINTS" id="PR00420">
    <property type="entry name" value="RNGMNOXGNASE"/>
</dbReference>
<name>A0A1G9R363_9PROT</name>
<dbReference type="SUPFAM" id="SSF51905">
    <property type="entry name" value="FAD/NAD(P)-binding domain"/>
    <property type="match status" value="1"/>
</dbReference>
<reference evidence="10 11" key="1">
    <citation type="submission" date="2016-10" db="EMBL/GenBank/DDBJ databases">
        <authorList>
            <person name="de Groot N.N."/>
        </authorList>
    </citation>
    <scope>NUCLEOTIDE SEQUENCE [LARGE SCALE GENOMIC DNA]</scope>
    <source>
        <strain evidence="10 11">DSM 16077</strain>
    </source>
</reference>
<dbReference type="PANTHER" id="PTHR43876:SF7">
    <property type="entry name" value="UBIQUINONE BIOSYNTHESIS MONOOXYGENASE COQ6, MITOCHONDRIAL"/>
    <property type="match status" value="1"/>
</dbReference>
<keyword evidence="7" id="KW-0503">Monooxygenase</keyword>